<reference evidence="2 3" key="1">
    <citation type="journal article" date="2022" name="Front. Cell. Infect. Microbiol.">
        <title>The Genomes of Two Strains of Taenia crassiceps the Animal Model for the Study of Human Cysticercosis.</title>
        <authorList>
            <person name="Bobes R.J."/>
            <person name="Estrada K."/>
            <person name="Rios-Valencia D.G."/>
            <person name="Calderon-Gallegos A."/>
            <person name="de la Torre P."/>
            <person name="Carrero J.C."/>
            <person name="Sanchez-Flores A."/>
            <person name="Laclette J.P."/>
        </authorList>
    </citation>
    <scope>NUCLEOTIDE SEQUENCE [LARGE SCALE GENOMIC DNA]</scope>
    <source>
        <strain evidence="2">WFUcys</strain>
    </source>
</reference>
<protein>
    <submittedName>
        <fullName evidence="2">Uncharacterized protein</fullName>
    </submittedName>
</protein>
<evidence type="ECO:0000256" key="1">
    <source>
        <dbReference type="SAM" id="MobiDB-lite"/>
    </source>
</evidence>
<accession>A0ABR4Q0Y5</accession>
<organism evidence="2 3">
    <name type="scientific">Taenia crassiceps</name>
    <dbReference type="NCBI Taxonomy" id="6207"/>
    <lineage>
        <taxon>Eukaryota</taxon>
        <taxon>Metazoa</taxon>
        <taxon>Spiralia</taxon>
        <taxon>Lophotrochozoa</taxon>
        <taxon>Platyhelminthes</taxon>
        <taxon>Cestoda</taxon>
        <taxon>Eucestoda</taxon>
        <taxon>Cyclophyllidea</taxon>
        <taxon>Taeniidae</taxon>
        <taxon>Taenia</taxon>
    </lineage>
</organism>
<evidence type="ECO:0000313" key="3">
    <source>
        <dbReference type="Proteomes" id="UP001651158"/>
    </source>
</evidence>
<name>A0ABR4Q0Y5_9CEST</name>
<keyword evidence="3" id="KW-1185">Reference proteome</keyword>
<comment type="caution">
    <text evidence="2">The sequence shown here is derived from an EMBL/GenBank/DDBJ whole genome shotgun (WGS) entry which is preliminary data.</text>
</comment>
<feature type="region of interest" description="Disordered" evidence="1">
    <location>
        <begin position="173"/>
        <end position="277"/>
    </location>
</feature>
<gene>
    <name evidence="2" type="ORF">TcWFU_000116</name>
</gene>
<evidence type="ECO:0000313" key="2">
    <source>
        <dbReference type="EMBL" id="KAL5103317.1"/>
    </source>
</evidence>
<dbReference type="EMBL" id="JAKROA010000018">
    <property type="protein sequence ID" value="KAL5103317.1"/>
    <property type="molecule type" value="Genomic_DNA"/>
</dbReference>
<feature type="compositionally biased region" description="Polar residues" evidence="1">
    <location>
        <begin position="224"/>
        <end position="233"/>
    </location>
</feature>
<feature type="compositionally biased region" description="Gly residues" evidence="1">
    <location>
        <begin position="187"/>
        <end position="199"/>
    </location>
</feature>
<feature type="compositionally biased region" description="Acidic residues" evidence="1">
    <location>
        <begin position="173"/>
        <end position="186"/>
    </location>
</feature>
<sequence length="368" mass="41165">MEQLTYNAGPLEQPHNLSILFGLQRVEVADLESTILPLVMPPIGTPDFTQFYDKRVSQQPPRRMHSIGSEHLQISMLANARFTFFPPTGTYPVNIVEYFEEDDASSVESHLDVEGDMRVWEHTGDATTWSVWLVESCSGEDDSTSSRRTAEVPKCMHLIPACVVVAVTAAATTDDDGGNVDGDGDGDVGGSDDGGSGGDGDCRPNSCRQKQLNKGEEVGVSIIENDSMTGNKNESSKEKKEEEEEKVVVVEEEEEEEEGEKEEGEGEGEGESERKDEWRMLKMEEKVEMEMEMEMGMEVETVDLAKTEDEVEVEVEVEVGADAEETRIKAEGKRRSVGWLKRFRARVKNRFRLSRLRACGWRRKGMLQ</sequence>
<proteinExistence type="predicted"/>
<dbReference type="Proteomes" id="UP001651158">
    <property type="component" value="Unassembled WGS sequence"/>
</dbReference>
<feature type="compositionally biased region" description="Acidic residues" evidence="1">
    <location>
        <begin position="241"/>
        <end position="270"/>
    </location>
</feature>